<dbReference type="STRING" id="857293.CAAU_1862"/>
<keyword evidence="4" id="KW-0520">NAD</keyword>
<keyword evidence="7" id="KW-1185">Reference proteome</keyword>
<dbReference type="EC" id="1.3.1.76" evidence="2"/>
<evidence type="ECO:0000256" key="2">
    <source>
        <dbReference type="ARBA" id="ARBA00012400"/>
    </source>
</evidence>
<dbReference type="OrthoDB" id="1715866at2"/>
<dbReference type="InterPro" id="IPR028161">
    <property type="entry name" value="Met8-like"/>
</dbReference>
<dbReference type="GO" id="GO:0019354">
    <property type="term" value="P:siroheme biosynthetic process"/>
    <property type="evidence" value="ECO:0007669"/>
    <property type="project" value="UniProtKB-UniPathway"/>
</dbReference>
<dbReference type="Proteomes" id="UP000007652">
    <property type="component" value="Unassembled WGS sequence"/>
</dbReference>
<keyword evidence="3 6" id="KW-0560">Oxidoreductase</keyword>
<organism evidence="6 7">
    <name type="scientific">Caloramator australicus RC3</name>
    <dbReference type="NCBI Taxonomy" id="857293"/>
    <lineage>
        <taxon>Bacteria</taxon>
        <taxon>Bacillati</taxon>
        <taxon>Bacillota</taxon>
        <taxon>Clostridia</taxon>
        <taxon>Eubacteriales</taxon>
        <taxon>Clostridiaceae</taxon>
        <taxon>Caloramator</taxon>
    </lineage>
</organism>
<dbReference type="UniPathway" id="UPA00262">
    <property type="reaction ID" value="UER00222"/>
</dbReference>
<dbReference type="GO" id="GO:0004325">
    <property type="term" value="F:ferrochelatase activity"/>
    <property type="evidence" value="ECO:0007669"/>
    <property type="project" value="InterPro"/>
</dbReference>
<proteinExistence type="predicted"/>
<dbReference type="Pfam" id="PF13241">
    <property type="entry name" value="NAD_binding_7"/>
    <property type="match status" value="1"/>
</dbReference>
<evidence type="ECO:0000256" key="1">
    <source>
        <dbReference type="ARBA" id="ARBA00005010"/>
    </source>
</evidence>
<dbReference type="NCBIfam" id="NF004045">
    <property type="entry name" value="PRK05562.1"/>
    <property type="match status" value="1"/>
</dbReference>
<evidence type="ECO:0000256" key="5">
    <source>
        <dbReference type="ARBA" id="ARBA00023244"/>
    </source>
</evidence>
<keyword evidence="5" id="KW-0627">Porphyrin biosynthesis</keyword>
<comment type="pathway">
    <text evidence="1">Porphyrin-containing compound metabolism; siroheme biosynthesis; sirohydrochlorin from precorrin-2: step 1/1.</text>
</comment>
<dbReference type="GO" id="GO:0043115">
    <property type="term" value="F:precorrin-2 dehydrogenase activity"/>
    <property type="evidence" value="ECO:0007669"/>
    <property type="project" value="UniProtKB-EC"/>
</dbReference>
<accession>I7LHD0</accession>
<name>I7LHD0_9CLOT</name>
<evidence type="ECO:0000256" key="3">
    <source>
        <dbReference type="ARBA" id="ARBA00023002"/>
    </source>
</evidence>
<comment type="caution">
    <text evidence="6">The sequence shown here is derived from an EMBL/GenBank/DDBJ whole genome shotgun (WGS) entry which is preliminary data.</text>
</comment>
<evidence type="ECO:0000256" key="4">
    <source>
        <dbReference type="ARBA" id="ARBA00023027"/>
    </source>
</evidence>
<dbReference type="EMBL" id="CAKP01000096">
    <property type="protein sequence ID" value="CCJ33946.1"/>
    <property type="molecule type" value="Genomic_DNA"/>
</dbReference>
<dbReference type="PANTHER" id="PTHR35330">
    <property type="entry name" value="SIROHEME BIOSYNTHESIS PROTEIN MET8"/>
    <property type="match status" value="1"/>
</dbReference>
<evidence type="ECO:0000313" key="6">
    <source>
        <dbReference type="EMBL" id="CCJ33946.1"/>
    </source>
</evidence>
<evidence type="ECO:0000313" key="7">
    <source>
        <dbReference type="Proteomes" id="UP000007652"/>
    </source>
</evidence>
<protein>
    <recommendedName>
        <fullName evidence="2">precorrin-2 dehydrogenase</fullName>
        <ecNumber evidence="2">1.3.1.76</ecNumber>
    </recommendedName>
</protein>
<dbReference type="eggNOG" id="COG1648">
    <property type="taxonomic scope" value="Bacteria"/>
</dbReference>
<dbReference type="RefSeq" id="WP_008909204.1">
    <property type="nucleotide sequence ID" value="NZ_CAKP01000096.1"/>
</dbReference>
<dbReference type="AlphaFoldDB" id="I7LHD0"/>
<dbReference type="Gene3D" id="3.40.50.720">
    <property type="entry name" value="NAD(P)-binding Rossmann-like Domain"/>
    <property type="match status" value="1"/>
</dbReference>
<sequence length="212" mass="24581">MYKNNRKNNKELEYLGVSLISPKIRIGIIGGGRASLIKTKSFLKSGAKVYVLSKDFLDEFYRLKYDNLYLFNGEYRSDFILDKHIMVIALDGAIKEEIIKDCKQYSKLYIDCSNFLNGNMVSSMNVRTKNVTLSLNTNFGNPKAAVFLSTKIKRLLEKYDDFIGYTSKLRAQFKGNKKTDLMAFINSDDFYYFYKKGYSDLILKMFLEGNYD</sequence>
<keyword evidence="6" id="KW-0456">Lyase</keyword>
<reference evidence="6 7" key="1">
    <citation type="journal article" date="2011" name="J. Bacteriol.">
        <title>Draft genome sequence of Caloramator australicus strain RC3T, a thermoanaerobe from the Great Artesian Basin of Australia.</title>
        <authorList>
            <person name="Ogg C.D."/>
            <person name="Patel B.K.C."/>
        </authorList>
    </citation>
    <scope>NUCLEOTIDE SEQUENCE [LARGE SCALE GENOMIC DNA]</scope>
    <source>
        <strain evidence="6 7">RC3</strain>
    </source>
</reference>
<dbReference type="PANTHER" id="PTHR35330:SF1">
    <property type="entry name" value="SIROHEME BIOSYNTHESIS PROTEIN MET8"/>
    <property type="match status" value="1"/>
</dbReference>
<gene>
    <name evidence="6" type="ORF">CAAU_1862</name>
</gene>